<name>U3ALZ2_9VIBR</name>
<sequence length="231" mass="26030">MKHLITSALAILTLAGCSSATTPLRQASSLTEYSGGYADDSKTALYWLTQRVDSPETSADSVTFKDKTWYKSHYIWGDNNLQEIIRTGEKLSSSDKLVPYQMRLRFSGNGEAVYQRLRLNGKVIPMDKNQIAEVKQQANDLVSTGKVQQKQGVELIQGYWERGVFMTCEGRAFNNIELKDKLPTVVIDRLKDEENFAAFVGEYQSKKIVVDKLLILKHGNVDCIEKPNLKS</sequence>
<gene>
    <name evidence="2" type="ORF">VEZ01S_45_00720</name>
</gene>
<organism evidence="2 3">
    <name type="scientific">Vibrio ezurae NBRC 102218</name>
    <dbReference type="NCBI Taxonomy" id="1219080"/>
    <lineage>
        <taxon>Bacteria</taxon>
        <taxon>Pseudomonadati</taxon>
        <taxon>Pseudomonadota</taxon>
        <taxon>Gammaproteobacteria</taxon>
        <taxon>Vibrionales</taxon>
        <taxon>Vibrionaceae</taxon>
        <taxon>Vibrio</taxon>
    </lineage>
</organism>
<feature type="chain" id="PRO_5004639516" description="Peptidyl-prolyl cis-trans isomerase" evidence="1">
    <location>
        <begin position="21"/>
        <end position="231"/>
    </location>
</feature>
<dbReference type="InterPro" id="IPR016872">
    <property type="entry name" value="UCP028160"/>
</dbReference>
<keyword evidence="3" id="KW-1185">Reference proteome</keyword>
<dbReference type="PIRSF" id="PIRSF028160">
    <property type="entry name" value="UCP028160"/>
    <property type="match status" value="1"/>
</dbReference>
<evidence type="ECO:0000313" key="3">
    <source>
        <dbReference type="Proteomes" id="UP000016562"/>
    </source>
</evidence>
<dbReference type="InterPro" id="IPR010858">
    <property type="entry name" value="DUF1481"/>
</dbReference>
<evidence type="ECO:0000256" key="1">
    <source>
        <dbReference type="SAM" id="SignalP"/>
    </source>
</evidence>
<dbReference type="RefSeq" id="WP_021714636.1">
    <property type="nucleotide sequence ID" value="NZ_BATM01000045.1"/>
</dbReference>
<dbReference type="eggNOG" id="ENOG502Z82N">
    <property type="taxonomic scope" value="Bacteria"/>
</dbReference>
<protein>
    <recommendedName>
        <fullName evidence="4">Peptidyl-prolyl cis-trans isomerase</fullName>
    </recommendedName>
</protein>
<keyword evidence="1" id="KW-0732">Signal</keyword>
<dbReference type="OrthoDB" id="5915262at2"/>
<dbReference type="AlphaFoldDB" id="U3ALZ2"/>
<reference evidence="2 3" key="1">
    <citation type="submission" date="2013-09" db="EMBL/GenBank/DDBJ databases">
        <title>Whole genome shotgun sequence of Vibrio ezurae NBRC 102218.</title>
        <authorList>
            <person name="Yoshida I."/>
            <person name="Hosoyama A."/>
            <person name="Numata M."/>
            <person name="Hashimoto M."/>
            <person name="Hosoyama Y."/>
            <person name="Tsuchikane K."/>
            <person name="Noguchi M."/>
            <person name="Hirakata S."/>
            <person name="Ichikawa N."/>
            <person name="Ohji S."/>
            <person name="Yamazoe A."/>
            <person name="Fujita N."/>
        </authorList>
    </citation>
    <scope>NUCLEOTIDE SEQUENCE [LARGE SCALE GENOMIC DNA]</scope>
    <source>
        <strain evidence="2 3">NBRC 102218</strain>
    </source>
</reference>
<dbReference type="Pfam" id="PF07356">
    <property type="entry name" value="DUF1481"/>
    <property type="match status" value="1"/>
</dbReference>
<evidence type="ECO:0008006" key="4">
    <source>
        <dbReference type="Google" id="ProtNLM"/>
    </source>
</evidence>
<dbReference type="Proteomes" id="UP000016562">
    <property type="component" value="Unassembled WGS sequence"/>
</dbReference>
<feature type="signal peptide" evidence="1">
    <location>
        <begin position="1"/>
        <end position="20"/>
    </location>
</feature>
<comment type="caution">
    <text evidence="2">The sequence shown here is derived from an EMBL/GenBank/DDBJ whole genome shotgun (WGS) entry which is preliminary data.</text>
</comment>
<dbReference type="STRING" id="1219080.VEZ01S_45_00720"/>
<evidence type="ECO:0000313" key="2">
    <source>
        <dbReference type="EMBL" id="GAD80936.1"/>
    </source>
</evidence>
<accession>U3ALZ2</accession>
<dbReference type="EMBL" id="BATM01000045">
    <property type="protein sequence ID" value="GAD80936.1"/>
    <property type="molecule type" value="Genomic_DNA"/>
</dbReference>
<dbReference type="PROSITE" id="PS51257">
    <property type="entry name" value="PROKAR_LIPOPROTEIN"/>
    <property type="match status" value="1"/>
</dbReference>
<proteinExistence type="predicted"/>